<keyword evidence="5" id="KW-1185">Reference proteome</keyword>
<accession>A0ABS2UHR9</accession>
<dbReference type="InterPro" id="IPR036736">
    <property type="entry name" value="ACP-like_sf"/>
</dbReference>
<keyword evidence="1" id="KW-0596">Phosphopantetheine</keyword>
<comment type="caution">
    <text evidence="4">The sequence shown here is derived from an EMBL/GenBank/DDBJ whole genome shotgun (WGS) entry which is preliminary data.</text>
</comment>
<evidence type="ECO:0000256" key="1">
    <source>
        <dbReference type="ARBA" id="ARBA00022450"/>
    </source>
</evidence>
<evidence type="ECO:0000313" key="5">
    <source>
        <dbReference type="Proteomes" id="UP000664109"/>
    </source>
</evidence>
<dbReference type="Gene3D" id="1.10.1200.10">
    <property type="entry name" value="ACP-like"/>
    <property type="match status" value="2"/>
</dbReference>
<protein>
    <submittedName>
        <fullName evidence="4">Acyl carrier protein</fullName>
    </submittedName>
</protein>
<dbReference type="InterPro" id="IPR009081">
    <property type="entry name" value="PP-bd_ACP"/>
</dbReference>
<dbReference type="Pfam" id="PF00550">
    <property type="entry name" value="PP-binding"/>
    <property type="match status" value="2"/>
</dbReference>
<organism evidence="4 5">
    <name type="scientific">Streptomyces zhihengii</name>
    <dbReference type="NCBI Taxonomy" id="1818004"/>
    <lineage>
        <taxon>Bacteria</taxon>
        <taxon>Bacillati</taxon>
        <taxon>Actinomycetota</taxon>
        <taxon>Actinomycetes</taxon>
        <taxon>Kitasatosporales</taxon>
        <taxon>Streptomycetaceae</taxon>
        <taxon>Streptomyces</taxon>
    </lineage>
</organism>
<dbReference type="PANTHER" id="PTHR43775">
    <property type="entry name" value="FATTY ACID SYNTHASE"/>
    <property type="match status" value="1"/>
</dbReference>
<dbReference type="Proteomes" id="UP000664109">
    <property type="component" value="Unassembled WGS sequence"/>
</dbReference>
<reference evidence="4 5" key="1">
    <citation type="journal article" date="2016" name="Arch. Microbiol.">
        <title>Streptomyces zhihengii sp. nov., isolated from rhizospheric soil of Psammosilene tunicoides.</title>
        <authorList>
            <person name="Huang M.J."/>
            <person name="Fei J.J."/>
            <person name="Salam N."/>
            <person name="Kim C.J."/>
            <person name="Hozzein W.N."/>
            <person name="Xiao M."/>
            <person name="Huang H.Q."/>
            <person name="Li W.J."/>
        </authorList>
    </citation>
    <scope>NUCLEOTIDE SEQUENCE [LARGE SCALE GENOMIC DNA]</scope>
    <source>
        <strain evidence="4 5">YIM T102</strain>
    </source>
</reference>
<name>A0ABS2UHR9_9ACTN</name>
<feature type="domain" description="Carrier" evidence="3">
    <location>
        <begin position="15"/>
        <end position="92"/>
    </location>
</feature>
<dbReference type="SUPFAM" id="SSF47336">
    <property type="entry name" value="ACP-like"/>
    <property type="match status" value="2"/>
</dbReference>
<evidence type="ECO:0000259" key="3">
    <source>
        <dbReference type="PROSITE" id="PS50075"/>
    </source>
</evidence>
<feature type="domain" description="Carrier" evidence="3">
    <location>
        <begin position="106"/>
        <end position="183"/>
    </location>
</feature>
<dbReference type="InterPro" id="IPR050091">
    <property type="entry name" value="PKS_NRPS_Biosynth_Enz"/>
</dbReference>
<dbReference type="PANTHER" id="PTHR43775:SF37">
    <property type="entry name" value="SI:DKEY-61P9.11"/>
    <property type="match status" value="1"/>
</dbReference>
<dbReference type="SMART" id="SM01294">
    <property type="entry name" value="PKS_PP_betabranch"/>
    <property type="match status" value="2"/>
</dbReference>
<dbReference type="InterPro" id="IPR020806">
    <property type="entry name" value="PKS_PP-bd"/>
</dbReference>
<dbReference type="EMBL" id="JAFEJA010000001">
    <property type="protein sequence ID" value="MBM9617201.1"/>
    <property type="molecule type" value="Genomic_DNA"/>
</dbReference>
<dbReference type="RefSeq" id="WP_205371625.1">
    <property type="nucleotide sequence ID" value="NZ_JAFEJA010000001.1"/>
</dbReference>
<dbReference type="SMART" id="SM00823">
    <property type="entry name" value="PKS_PP"/>
    <property type="match status" value="2"/>
</dbReference>
<evidence type="ECO:0000313" key="4">
    <source>
        <dbReference type="EMBL" id="MBM9617201.1"/>
    </source>
</evidence>
<dbReference type="PROSITE" id="PS50075">
    <property type="entry name" value="CARRIER"/>
    <property type="match status" value="2"/>
</dbReference>
<proteinExistence type="predicted"/>
<gene>
    <name evidence="4" type="ORF">JE024_00355</name>
</gene>
<sequence>MPPLDQSRAVTEPGTAPAAVVAAVVSELAGVLNLDPGRIDPAQSFRALGVGSVPAVRFVSLVNRRFGTALTATALAGHPTPLAFAALVAREAGDSGAEAGAVADEAAVREILGVLRERLAGMLGCEPDAIDPATPFELLGVDSIRAAKFAAAVNDAYGMDERVVSPCEHPNLAAMAAHVANFPTAGPPPAAGPEAAEEVGALLDAVREDRISVDEALTRLPHRL</sequence>
<evidence type="ECO:0000256" key="2">
    <source>
        <dbReference type="ARBA" id="ARBA00022553"/>
    </source>
</evidence>
<keyword evidence="2" id="KW-0597">Phosphoprotein</keyword>